<protein>
    <submittedName>
        <fullName evidence="2">Uncharacterized protein</fullName>
    </submittedName>
</protein>
<reference evidence="2 3" key="1">
    <citation type="submission" date="2006-01" db="EMBL/GenBank/DDBJ databases">
        <title>Complete sequence of Anaeromyxobacter dehalogenans 2CP-C.</title>
        <authorList>
            <consortium name="US DOE Joint Genome Institute"/>
            <person name="Copeland A."/>
            <person name="Lucas S."/>
            <person name="Lapidus A."/>
            <person name="Barry K."/>
            <person name="Detter J.C."/>
            <person name="Glavina T."/>
            <person name="Hammon N."/>
            <person name="Israni S."/>
            <person name="Pitluck S."/>
            <person name="Brettin T."/>
            <person name="Bruce D."/>
            <person name="Han C."/>
            <person name="Tapia R."/>
            <person name="Gilna P."/>
            <person name="Kiss H."/>
            <person name="Schmutz J."/>
            <person name="Larimer F."/>
            <person name="Land M."/>
            <person name="Kyrpides N."/>
            <person name="Anderson I."/>
            <person name="Sanford R.A."/>
            <person name="Ritalahti K.M."/>
            <person name="Thomas H.S."/>
            <person name="Kirby J.R."/>
            <person name="Zhulin I.B."/>
            <person name="Loeffler F.E."/>
            <person name="Richardson P."/>
        </authorList>
    </citation>
    <scope>NUCLEOTIDE SEQUENCE [LARGE SCALE GENOMIC DNA]</scope>
    <source>
        <strain evidence="2 3">2CP-C</strain>
    </source>
</reference>
<dbReference type="STRING" id="290397.Adeh_1880"/>
<dbReference type="Proteomes" id="UP000001935">
    <property type="component" value="Chromosome"/>
</dbReference>
<sequence>MASNDARTQRALAVARRMDGVRTAVERADEVLQARSRPPQLPPEVLRELGQRELAAFARRLSPQNLQTIEAMHARYGWPGVRLGLENAGLSPAALEAATETARVGGLPALVQAVTERIQHEDMAQLQAQAAPAAAGLLSQMDPAVAARLMAEGGPGRFVQAAVAEGVDPAAAVVAARTLEAQGVEGARALAVQHIEHAQRQAEVRANVERATSEAQKDAAWSPLAAGLSDPAFHESVAAWYAQHGAQLEAHGVGIRKGESPGEWFVRTARHLGPEAGIINDNPTHLFAAKHDGIAALAEITGEAPEVIRATLRQVAELNDHHELRESLRASGEAERKARAVSIGPDRKAVETQPRKPDGVRTAIEKAAAKLGIRGDDEETFHADSALEAKMALDSGTPLDRLKLSSNAQAQIARRAERNNQVKADHAKSIRGRIEQAAEHLEGRAAPTTAPERPQESGGMSIDQAMQAADHHLNGGSTDDDE</sequence>
<feature type="region of interest" description="Disordered" evidence="1">
    <location>
        <begin position="439"/>
        <end position="482"/>
    </location>
</feature>
<evidence type="ECO:0000256" key="1">
    <source>
        <dbReference type="SAM" id="MobiDB-lite"/>
    </source>
</evidence>
<name>Q2IJ21_ANADE</name>
<feature type="compositionally biased region" description="Basic and acidic residues" evidence="1">
    <location>
        <begin position="328"/>
        <end position="338"/>
    </location>
</feature>
<evidence type="ECO:0000313" key="2">
    <source>
        <dbReference type="EMBL" id="ABC81651.1"/>
    </source>
</evidence>
<dbReference type="HOGENOM" id="CLU_565799_0_0_7"/>
<feature type="region of interest" description="Disordered" evidence="1">
    <location>
        <begin position="328"/>
        <end position="357"/>
    </location>
</feature>
<dbReference type="EMBL" id="CP000251">
    <property type="protein sequence ID" value="ABC81651.1"/>
    <property type="molecule type" value="Genomic_DNA"/>
</dbReference>
<accession>Q2IJ21</accession>
<proteinExistence type="predicted"/>
<dbReference type="KEGG" id="ade:Adeh_1880"/>
<gene>
    <name evidence="2" type="ordered locus">Adeh_1880</name>
</gene>
<feature type="compositionally biased region" description="Basic and acidic residues" evidence="1">
    <location>
        <begin position="345"/>
        <end position="357"/>
    </location>
</feature>
<evidence type="ECO:0000313" key="3">
    <source>
        <dbReference type="Proteomes" id="UP000001935"/>
    </source>
</evidence>
<dbReference type="AlphaFoldDB" id="Q2IJ21"/>
<organism evidence="2 3">
    <name type="scientific">Anaeromyxobacter dehalogenans (strain 2CP-C)</name>
    <dbReference type="NCBI Taxonomy" id="290397"/>
    <lineage>
        <taxon>Bacteria</taxon>
        <taxon>Pseudomonadati</taxon>
        <taxon>Myxococcota</taxon>
        <taxon>Myxococcia</taxon>
        <taxon>Myxococcales</taxon>
        <taxon>Cystobacterineae</taxon>
        <taxon>Anaeromyxobacteraceae</taxon>
        <taxon>Anaeromyxobacter</taxon>
    </lineage>
</organism>